<evidence type="ECO:0000313" key="2">
    <source>
        <dbReference type="Proteomes" id="UP000637906"/>
    </source>
</evidence>
<dbReference type="Proteomes" id="UP000637906">
    <property type="component" value="Unassembled WGS sequence"/>
</dbReference>
<evidence type="ECO:0000313" key="1">
    <source>
        <dbReference type="EMBL" id="GHM59534.1"/>
    </source>
</evidence>
<accession>A0A8J3HV24</accession>
<dbReference type="EMBL" id="BNGU01000017">
    <property type="protein sequence ID" value="GHM59534.1"/>
    <property type="molecule type" value="Genomic_DNA"/>
</dbReference>
<gene>
    <name evidence="1" type="ORF">sL5_05270</name>
</gene>
<dbReference type="InterPro" id="IPR036770">
    <property type="entry name" value="Ankyrin_rpt-contain_sf"/>
</dbReference>
<keyword evidence="2" id="KW-1185">Reference proteome</keyword>
<evidence type="ECO:0008006" key="3">
    <source>
        <dbReference type="Google" id="ProtNLM"/>
    </source>
</evidence>
<organism evidence="1 2">
    <name type="scientific">Candidatus Mesenet longicola</name>
    <dbReference type="NCBI Taxonomy" id="1892558"/>
    <lineage>
        <taxon>Bacteria</taxon>
        <taxon>Pseudomonadati</taxon>
        <taxon>Pseudomonadota</taxon>
        <taxon>Alphaproteobacteria</taxon>
        <taxon>Rickettsiales</taxon>
        <taxon>Anaplasmataceae</taxon>
        <taxon>Candidatus Mesenet</taxon>
    </lineage>
</organism>
<reference evidence="1 2" key="1">
    <citation type="journal article" date="2021" name="Microb. Ecol.">
        <title>Candidatus Mesenet longicola: Novel Endosymbionts of Brontispa longissima that Induce Cytoplasmic Incompatibility.</title>
        <authorList>
            <person name="Takano S."/>
            <person name="Gotoh Y."/>
            <person name="Hayashi T."/>
        </authorList>
    </citation>
    <scope>NUCLEOTIDE SEQUENCE [LARGE SCALE GENOMIC DNA]</scope>
    <source>
        <strain evidence="1">L5</strain>
    </source>
</reference>
<sequence>MSNYEYIGKIISNEITPEQLREDIDNSQYEIKNLSYEEVSKVNAAFNFMNLGHSLNTAIIGNDLEIIKLIIEKGGKPLNQEDVKEKHYLKLDSNTIGFTHTLHAAIARLVPSQHNYNTDQERKIYIEENKDNTCKIIELLIEKGTEVVNEPEYSTLHYAVETGCLKLVQLVIAYGAEYVEGKRRSTHSPKEKSTEELAKKIGNKDIIELVSQQKKKTGPKCSELIQSVIKNGTTYQLDKGVYTKKKNKILSECAIKSISHSISKLDILQNSCGSSKL</sequence>
<protein>
    <recommendedName>
        <fullName evidence="3">Ankyrin repeat domain-containing protein</fullName>
    </recommendedName>
</protein>
<dbReference type="AlphaFoldDB" id="A0A8J3HV24"/>
<dbReference type="SUPFAM" id="SSF48403">
    <property type="entry name" value="Ankyrin repeat"/>
    <property type="match status" value="1"/>
</dbReference>
<proteinExistence type="predicted"/>
<name>A0A8J3HV24_9RICK</name>
<dbReference type="Gene3D" id="1.25.40.20">
    <property type="entry name" value="Ankyrin repeat-containing domain"/>
    <property type="match status" value="1"/>
</dbReference>
<comment type="caution">
    <text evidence="1">The sequence shown here is derived from an EMBL/GenBank/DDBJ whole genome shotgun (WGS) entry which is preliminary data.</text>
</comment>